<gene>
    <name evidence="5" type="ORF">IAD36_01725</name>
</gene>
<dbReference type="SUPFAM" id="SSF51430">
    <property type="entry name" value="NAD(P)-linked oxidoreductase"/>
    <property type="match status" value="1"/>
</dbReference>
<dbReference type="Pfam" id="PF13187">
    <property type="entry name" value="Fer4_9"/>
    <property type="match status" value="1"/>
</dbReference>
<organism evidence="5 6">
    <name type="scientific">Candidatus Scatomorpha intestinigallinarum</name>
    <dbReference type="NCBI Taxonomy" id="2840923"/>
    <lineage>
        <taxon>Bacteria</taxon>
        <taxon>Bacillati</taxon>
        <taxon>Bacillota</taxon>
        <taxon>Clostridia</taxon>
        <taxon>Eubacteriales</taxon>
        <taxon>Candidatus Scatomorpha</taxon>
    </lineage>
</organism>
<dbReference type="Gene3D" id="3.20.20.100">
    <property type="entry name" value="NADP-dependent oxidoreductase domain"/>
    <property type="match status" value="1"/>
</dbReference>
<evidence type="ECO:0000256" key="1">
    <source>
        <dbReference type="ARBA" id="ARBA00022723"/>
    </source>
</evidence>
<keyword evidence="2" id="KW-0408">Iron</keyword>
<dbReference type="Pfam" id="PF00248">
    <property type="entry name" value="Aldo_ket_red"/>
    <property type="match status" value="1"/>
</dbReference>
<protein>
    <submittedName>
        <fullName evidence="5">Aldo/keto reductase</fullName>
    </submittedName>
</protein>
<reference evidence="5" key="1">
    <citation type="submission" date="2020-10" db="EMBL/GenBank/DDBJ databases">
        <authorList>
            <person name="Gilroy R."/>
        </authorList>
    </citation>
    <scope>NUCLEOTIDE SEQUENCE</scope>
    <source>
        <strain evidence="5">ChiGjej3B3-7149</strain>
    </source>
</reference>
<dbReference type="InterPro" id="IPR017900">
    <property type="entry name" value="4Fe4S_Fe_S_CS"/>
</dbReference>
<dbReference type="InterPro" id="IPR023210">
    <property type="entry name" value="NADP_OxRdtase_dom"/>
</dbReference>
<dbReference type="PROSITE" id="PS00198">
    <property type="entry name" value="4FE4S_FER_1"/>
    <property type="match status" value="1"/>
</dbReference>
<sequence length="364" mass="40649">MKRFGFGAMRLPMLDGEVDKAQFCAMIDEFLAAGFTYFDTAHGYLDGKSELAIRDCLCARYPRESFQLADKLSAGFFKTREEVLPFFEEQLRCTGAGYFDYYLIHAMSAERYDFYREVGAFDIIPQLKREGRVRHFGMSFHDKAEVLDRILTEHPELEFVQLQFNYLDYEDPVVESRKCYEVCVKHGKKVSVMEPVKGGALAELPADAGAILDALGGGSHASYALRFAESFDNVFMVLSGMSTLEQMRDNLATMSDFRPLDDAELAAVHKVAATLRGKGAIPCTACRYCTSGCPAGIDIPSYFSCFNSKRMFGRPQSSERYAELTKNGSGPNDCIGCGQCEEACPQHLKVRELLREVAAEFGEG</sequence>
<accession>A0A9D1IYH1</accession>
<name>A0A9D1IYH1_9FIRM</name>
<dbReference type="Proteomes" id="UP000824238">
    <property type="component" value="Unassembled WGS sequence"/>
</dbReference>
<dbReference type="EMBL" id="DVHH01000046">
    <property type="protein sequence ID" value="HIR54307.1"/>
    <property type="molecule type" value="Genomic_DNA"/>
</dbReference>
<dbReference type="InterPro" id="IPR053135">
    <property type="entry name" value="AKR2_Oxidoreductase"/>
</dbReference>
<feature type="domain" description="4Fe-4S ferredoxin-type" evidence="4">
    <location>
        <begin position="325"/>
        <end position="353"/>
    </location>
</feature>
<keyword evidence="1" id="KW-0479">Metal-binding</keyword>
<evidence type="ECO:0000256" key="3">
    <source>
        <dbReference type="ARBA" id="ARBA00023014"/>
    </source>
</evidence>
<dbReference type="InterPro" id="IPR017896">
    <property type="entry name" value="4Fe4S_Fe-S-bd"/>
</dbReference>
<dbReference type="GO" id="GO:0051536">
    <property type="term" value="F:iron-sulfur cluster binding"/>
    <property type="evidence" value="ECO:0007669"/>
    <property type="project" value="UniProtKB-KW"/>
</dbReference>
<dbReference type="CDD" id="cd19096">
    <property type="entry name" value="AKR_Fe-S_oxidoreductase"/>
    <property type="match status" value="1"/>
</dbReference>
<comment type="caution">
    <text evidence="5">The sequence shown here is derived from an EMBL/GenBank/DDBJ whole genome shotgun (WGS) entry which is preliminary data.</text>
</comment>
<evidence type="ECO:0000313" key="6">
    <source>
        <dbReference type="Proteomes" id="UP000824238"/>
    </source>
</evidence>
<dbReference type="SUPFAM" id="SSF46548">
    <property type="entry name" value="alpha-helical ferredoxin"/>
    <property type="match status" value="1"/>
</dbReference>
<evidence type="ECO:0000256" key="2">
    <source>
        <dbReference type="ARBA" id="ARBA00023004"/>
    </source>
</evidence>
<dbReference type="InterPro" id="IPR036812">
    <property type="entry name" value="NAD(P)_OxRdtase_dom_sf"/>
</dbReference>
<evidence type="ECO:0000259" key="4">
    <source>
        <dbReference type="PROSITE" id="PS51379"/>
    </source>
</evidence>
<evidence type="ECO:0000313" key="5">
    <source>
        <dbReference type="EMBL" id="HIR54307.1"/>
    </source>
</evidence>
<dbReference type="InterPro" id="IPR009051">
    <property type="entry name" value="Helical_ferredxn"/>
</dbReference>
<dbReference type="PANTHER" id="PTHR43312">
    <property type="entry name" value="D-THREO-ALDOSE 1-DEHYDROGENASE"/>
    <property type="match status" value="1"/>
</dbReference>
<reference evidence="5" key="2">
    <citation type="journal article" date="2021" name="PeerJ">
        <title>Extensive microbial diversity within the chicken gut microbiome revealed by metagenomics and culture.</title>
        <authorList>
            <person name="Gilroy R."/>
            <person name="Ravi A."/>
            <person name="Getino M."/>
            <person name="Pursley I."/>
            <person name="Horton D.L."/>
            <person name="Alikhan N.F."/>
            <person name="Baker D."/>
            <person name="Gharbi K."/>
            <person name="Hall N."/>
            <person name="Watson M."/>
            <person name="Adriaenssens E.M."/>
            <person name="Foster-Nyarko E."/>
            <person name="Jarju S."/>
            <person name="Secka A."/>
            <person name="Antonio M."/>
            <person name="Oren A."/>
            <person name="Chaudhuri R.R."/>
            <person name="La Ragione R."/>
            <person name="Hildebrand F."/>
            <person name="Pallen M.J."/>
        </authorList>
    </citation>
    <scope>NUCLEOTIDE SEQUENCE</scope>
    <source>
        <strain evidence="5">ChiGjej3B3-7149</strain>
    </source>
</reference>
<dbReference type="GO" id="GO:0046872">
    <property type="term" value="F:metal ion binding"/>
    <property type="evidence" value="ECO:0007669"/>
    <property type="project" value="UniProtKB-KW"/>
</dbReference>
<dbReference type="AlphaFoldDB" id="A0A9D1IYH1"/>
<dbReference type="PANTHER" id="PTHR43312:SF2">
    <property type="entry name" value="OXIDOREDUCTASE"/>
    <property type="match status" value="1"/>
</dbReference>
<dbReference type="PROSITE" id="PS51379">
    <property type="entry name" value="4FE4S_FER_2"/>
    <property type="match status" value="1"/>
</dbReference>
<dbReference type="Gene3D" id="1.10.1060.10">
    <property type="entry name" value="Alpha-helical ferredoxin"/>
    <property type="match status" value="1"/>
</dbReference>
<keyword evidence="3" id="KW-0411">Iron-sulfur</keyword>
<proteinExistence type="predicted"/>